<evidence type="ECO:0000313" key="6">
    <source>
        <dbReference type="Proteomes" id="UP000019322"/>
    </source>
</evidence>
<evidence type="ECO:0000256" key="4">
    <source>
        <dbReference type="ARBA" id="ARBA00023315"/>
    </source>
</evidence>
<comment type="similarity">
    <text evidence="1">Belongs to the transferase hexapeptide repeat family.</text>
</comment>
<dbReference type="AlphaFoldDB" id="A0AA86E429"/>
<protein>
    <submittedName>
        <fullName evidence="5">Acetyltransferase</fullName>
    </submittedName>
</protein>
<dbReference type="Gene3D" id="2.160.10.10">
    <property type="entry name" value="Hexapeptide repeat proteins"/>
    <property type="match status" value="1"/>
</dbReference>
<dbReference type="GO" id="GO:0016746">
    <property type="term" value="F:acyltransferase activity"/>
    <property type="evidence" value="ECO:0007669"/>
    <property type="project" value="UniProtKB-KW"/>
</dbReference>
<dbReference type="Proteomes" id="UP000019322">
    <property type="component" value="Chromosome"/>
</dbReference>
<dbReference type="InterPro" id="IPR001451">
    <property type="entry name" value="Hexapep"/>
</dbReference>
<dbReference type="PROSITE" id="PS00101">
    <property type="entry name" value="HEXAPEP_TRANSFERASES"/>
    <property type="match status" value="1"/>
</dbReference>
<evidence type="ECO:0000256" key="3">
    <source>
        <dbReference type="ARBA" id="ARBA00022737"/>
    </source>
</evidence>
<organism evidence="5 6">
    <name type="scientific">Sulfurospirillum multivorans (strain DM 12446 / JCM 15788 / NBRC 109480)</name>
    <dbReference type="NCBI Taxonomy" id="1150621"/>
    <lineage>
        <taxon>Bacteria</taxon>
        <taxon>Pseudomonadati</taxon>
        <taxon>Campylobacterota</taxon>
        <taxon>Epsilonproteobacteria</taxon>
        <taxon>Campylobacterales</taxon>
        <taxon>Sulfurospirillaceae</taxon>
        <taxon>Sulfurospirillum</taxon>
    </lineage>
</organism>
<dbReference type="SUPFAM" id="SSF51161">
    <property type="entry name" value="Trimeric LpxA-like enzymes"/>
    <property type="match status" value="1"/>
</dbReference>
<dbReference type="RefSeq" id="WP_025346238.1">
    <property type="nucleotide sequence ID" value="NZ_CP007201.1"/>
</dbReference>
<dbReference type="InterPro" id="IPR011004">
    <property type="entry name" value="Trimer_LpxA-like_sf"/>
</dbReference>
<keyword evidence="2" id="KW-0808">Transferase</keyword>
<dbReference type="InterPro" id="IPR018357">
    <property type="entry name" value="Hexapep_transf_CS"/>
</dbReference>
<keyword evidence="4" id="KW-0012">Acyltransferase</keyword>
<dbReference type="CDD" id="cd03349">
    <property type="entry name" value="LbH_XAT"/>
    <property type="match status" value="1"/>
</dbReference>
<dbReference type="KEGG" id="smul:SMUL_3186"/>
<dbReference type="EMBL" id="CP007201">
    <property type="protein sequence ID" value="AHJ14412.1"/>
    <property type="molecule type" value="Genomic_DNA"/>
</dbReference>
<keyword evidence="3" id="KW-0677">Repeat</keyword>
<dbReference type="Pfam" id="PF14602">
    <property type="entry name" value="Hexapep_2"/>
    <property type="match status" value="1"/>
</dbReference>
<proteinExistence type="inferred from homology"/>
<sequence>MIESSEDVRIFPNNVEVGPYTYICNGCSLSNTRIGKFCSIAPAVSSGIGKHPTTEFISTYPAFFSENNIGCGVSFVEEQLYEEHTPVIVGNDVWIGLRAILLNGVTIGNGAIIAAGAIVTKDVPAYAIVGGVPAKIISYRFSPEQIEFLENFRWWDKDIAWIKSHAKDFKSELFFEKYFVKSEP</sequence>
<dbReference type="InterPro" id="IPR050179">
    <property type="entry name" value="Trans_hexapeptide_repeat"/>
</dbReference>
<gene>
    <name evidence="5" type="ORF">SMUL_3186</name>
</gene>
<name>A0AA86E429_SULMK</name>
<evidence type="ECO:0000313" key="5">
    <source>
        <dbReference type="EMBL" id="AHJ14412.1"/>
    </source>
</evidence>
<dbReference type="PANTHER" id="PTHR43300">
    <property type="entry name" value="ACETYLTRANSFERASE"/>
    <property type="match status" value="1"/>
</dbReference>
<evidence type="ECO:0000256" key="1">
    <source>
        <dbReference type="ARBA" id="ARBA00007274"/>
    </source>
</evidence>
<evidence type="ECO:0000256" key="2">
    <source>
        <dbReference type="ARBA" id="ARBA00022679"/>
    </source>
</evidence>
<accession>A0AA86E429</accession>
<reference evidence="5 6" key="1">
    <citation type="journal article" date="2014" name="Environ. Microbiol.">
        <title>Insights into organohalide respiration and the versatile catabolism of Sulfurospirillum multivorans gained from comparative genomics and physiological studies.</title>
        <authorList>
            <person name="Goris T."/>
            <person name="Schubert T."/>
            <person name="Gadkari J."/>
            <person name="Wubet T."/>
            <person name="Tarkka M."/>
            <person name="Buscot F."/>
            <person name="Adrian L."/>
            <person name="Diekert G."/>
        </authorList>
    </citation>
    <scope>NUCLEOTIDE SEQUENCE [LARGE SCALE GENOMIC DNA]</scope>
    <source>
        <strain evidence="6">DM 12446 / JCM 15788 / NBRC 109480</strain>
    </source>
</reference>
<dbReference type="PANTHER" id="PTHR43300:SF11">
    <property type="entry name" value="ACETYLTRANSFERASE RV3034C-RELATED"/>
    <property type="match status" value="1"/>
</dbReference>